<name>A0A453DST7_AEGTS</name>
<sequence length="45" mass="5637">MVFCALLFKKTWRIAYFRLFDKVYDQFYVFVVVKWESFAKKTDEE</sequence>
<dbReference type="AlphaFoldDB" id="A0A453DST7"/>
<dbReference type="Proteomes" id="UP000015105">
    <property type="component" value="Chromosome 3D"/>
</dbReference>
<organism evidence="1 2">
    <name type="scientific">Aegilops tauschii subsp. strangulata</name>
    <name type="common">Goatgrass</name>
    <dbReference type="NCBI Taxonomy" id="200361"/>
    <lineage>
        <taxon>Eukaryota</taxon>
        <taxon>Viridiplantae</taxon>
        <taxon>Streptophyta</taxon>
        <taxon>Embryophyta</taxon>
        <taxon>Tracheophyta</taxon>
        <taxon>Spermatophyta</taxon>
        <taxon>Magnoliopsida</taxon>
        <taxon>Liliopsida</taxon>
        <taxon>Poales</taxon>
        <taxon>Poaceae</taxon>
        <taxon>BOP clade</taxon>
        <taxon>Pooideae</taxon>
        <taxon>Triticodae</taxon>
        <taxon>Triticeae</taxon>
        <taxon>Triticinae</taxon>
        <taxon>Aegilops</taxon>
    </lineage>
</organism>
<evidence type="ECO:0000313" key="2">
    <source>
        <dbReference type="Proteomes" id="UP000015105"/>
    </source>
</evidence>
<protein>
    <submittedName>
        <fullName evidence="1">Uncharacterized protein</fullName>
    </submittedName>
</protein>
<evidence type="ECO:0000313" key="1">
    <source>
        <dbReference type="EnsemblPlants" id="AET3Gv20067300.1"/>
    </source>
</evidence>
<reference evidence="2" key="2">
    <citation type="journal article" date="2017" name="Nat. Plants">
        <title>The Aegilops tauschii genome reveals multiple impacts of transposons.</title>
        <authorList>
            <person name="Zhao G."/>
            <person name="Zou C."/>
            <person name="Li K."/>
            <person name="Wang K."/>
            <person name="Li T."/>
            <person name="Gao L."/>
            <person name="Zhang X."/>
            <person name="Wang H."/>
            <person name="Yang Z."/>
            <person name="Liu X."/>
            <person name="Jiang W."/>
            <person name="Mao L."/>
            <person name="Kong X."/>
            <person name="Jiao Y."/>
            <person name="Jia J."/>
        </authorList>
    </citation>
    <scope>NUCLEOTIDE SEQUENCE [LARGE SCALE GENOMIC DNA]</scope>
    <source>
        <strain evidence="2">cv. AL8/78</strain>
    </source>
</reference>
<accession>A0A453DST7</accession>
<reference evidence="1" key="3">
    <citation type="journal article" date="2017" name="Nature">
        <title>Genome sequence of the progenitor of the wheat D genome Aegilops tauschii.</title>
        <authorList>
            <person name="Luo M.C."/>
            <person name="Gu Y.Q."/>
            <person name="Puiu D."/>
            <person name="Wang H."/>
            <person name="Twardziok S.O."/>
            <person name="Deal K.R."/>
            <person name="Huo N."/>
            <person name="Zhu T."/>
            <person name="Wang L."/>
            <person name="Wang Y."/>
            <person name="McGuire P.E."/>
            <person name="Liu S."/>
            <person name="Long H."/>
            <person name="Ramasamy R.K."/>
            <person name="Rodriguez J.C."/>
            <person name="Van S.L."/>
            <person name="Yuan L."/>
            <person name="Wang Z."/>
            <person name="Xia Z."/>
            <person name="Xiao L."/>
            <person name="Anderson O.D."/>
            <person name="Ouyang S."/>
            <person name="Liang Y."/>
            <person name="Zimin A.V."/>
            <person name="Pertea G."/>
            <person name="Qi P."/>
            <person name="Bennetzen J.L."/>
            <person name="Dai X."/>
            <person name="Dawson M.W."/>
            <person name="Muller H.G."/>
            <person name="Kugler K."/>
            <person name="Rivarola-Duarte L."/>
            <person name="Spannagl M."/>
            <person name="Mayer K.F.X."/>
            <person name="Lu F.H."/>
            <person name="Bevan M.W."/>
            <person name="Leroy P."/>
            <person name="Li P."/>
            <person name="You F.M."/>
            <person name="Sun Q."/>
            <person name="Liu Z."/>
            <person name="Lyons E."/>
            <person name="Wicker T."/>
            <person name="Salzberg S.L."/>
            <person name="Devos K.M."/>
            <person name="Dvorak J."/>
        </authorList>
    </citation>
    <scope>NUCLEOTIDE SEQUENCE [LARGE SCALE GENOMIC DNA]</scope>
    <source>
        <strain evidence="1">cv. AL8/78</strain>
    </source>
</reference>
<reference evidence="1" key="5">
    <citation type="journal article" date="2021" name="G3 (Bethesda)">
        <title>Aegilops tauschii genome assembly Aet v5.0 features greater sequence contiguity and improved annotation.</title>
        <authorList>
            <person name="Wang L."/>
            <person name="Zhu T."/>
            <person name="Rodriguez J.C."/>
            <person name="Deal K.R."/>
            <person name="Dubcovsky J."/>
            <person name="McGuire P.E."/>
            <person name="Lux T."/>
            <person name="Spannagl M."/>
            <person name="Mayer K.F.X."/>
            <person name="Baldrich P."/>
            <person name="Meyers B.C."/>
            <person name="Huo N."/>
            <person name="Gu Y.Q."/>
            <person name="Zhou H."/>
            <person name="Devos K.M."/>
            <person name="Bennetzen J.L."/>
            <person name="Unver T."/>
            <person name="Budak H."/>
            <person name="Gulick P.J."/>
            <person name="Galiba G."/>
            <person name="Kalapos B."/>
            <person name="Nelson D.R."/>
            <person name="Li P."/>
            <person name="You F.M."/>
            <person name="Luo M.C."/>
            <person name="Dvorak J."/>
        </authorList>
    </citation>
    <scope>NUCLEOTIDE SEQUENCE [LARGE SCALE GENOMIC DNA]</scope>
    <source>
        <strain evidence="1">cv. AL8/78</strain>
    </source>
</reference>
<reference evidence="1" key="4">
    <citation type="submission" date="2019-03" db="UniProtKB">
        <authorList>
            <consortium name="EnsemblPlants"/>
        </authorList>
    </citation>
    <scope>IDENTIFICATION</scope>
</reference>
<reference evidence="2" key="1">
    <citation type="journal article" date="2014" name="Science">
        <title>Ancient hybridizations among the ancestral genomes of bread wheat.</title>
        <authorList>
            <consortium name="International Wheat Genome Sequencing Consortium,"/>
            <person name="Marcussen T."/>
            <person name="Sandve S.R."/>
            <person name="Heier L."/>
            <person name="Spannagl M."/>
            <person name="Pfeifer M."/>
            <person name="Jakobsen K.S."/>
            <person name="Wulff B.B."/>
            <person name="Steuernagel B."/>
            <person name="Mayer K.F."/>
            <person name="Olsen O.A."/>
        </authorList>
    </citation>
    <scope>NUCLEOTIDE SEQUENCE [LARGE SCALE GENOMIC DNA]</scope>
    <source>
        <strain evidence="2">cv. AL8/78</strain>
    </source>
</reference>
<proteinExistence type="predicted"/>
<keyword evidence="2" id="KW-1185">Reference proteome</keyword>
<dbReference type="Gramene" id="AET3Gv20067300.1">
    <property type="protein sequence ID" value="AET3Gv20067300.1"/>
    <property type="gene ID" value="AET3Gv20067300"/>
</dbReference>
<dbReference type="EnsemblPlants" id="AET3Gv20067300.1">
    <property type="protein sequence ID" value="AET3Gv20067300.1"/>
    <property type="gene ID" value="AET3Gv20067300"/>
</dbReference>